<evidence type="ECO:0000313" key="3">
    <source>
        <dbReference type="Proteomes" id="UP001153269"/>
    </source>
</evidence>
<reference evidence="2" key="1">
    <citation type="submission" date="2020-03" db="EMBL/GenBank/DDBJ databases">
        <authorList>
            <person name="Weist P."/>
        </authorList>
    </citation>
    <scope>NUCLEOTIDE SEQUENCE</scope>
</reference>
<evidence type="ECO:0000313" key="2">
    <source>
        <dbReference type="EMBL" id="CAB1429122.1"/>
    </source>
</evidence>
<keyword evidence="3" id="KW-1185">Reference proteome</keyword>
<dbReference type="EMBL" id="CADEAL010001112">
    <property type="protein sequence ID" value="CAB1429122.1"/>
    <property type="molecule type" value="Genomic_DNA"/>
</dbReference>
<feature type="region of interest" description="Disordered" evidence="1">
    <location>
        <begin position="59"/>
        <end position="79"/>
    </location>
</feature>
<evidence type="ECO:0000256" key="1">
    <source>
        <dbReference type="SAM" id="MobiDB-lite"/>
    </source>
</evidence>
<organism evidence="2 3">
    <name type="scientific">Pleuronectes platessa</name>
    <name type="common">European plaice</name>
    <dbReference type="NCBI Taxonomy" id="8262"/>
    <lineage>
        <taxon>Eukaryota</taxon>
        <taxon>Metazoa</taxon>
        <taxon>Chordata</taxon>
        <taxon>Craniata</taxon>
        <taxon>Vertebrata</taxon>
        <taxon>Euteleostomi</taxon>
        <taxon>Actinopterygii</taxon>
        <taxon>Neopterygii</taxon>
        <taxon>Teleostei</taxon>
        <taxon>Neoteleostei</taxon>
        <taxon>Acanthomorphata</taxon>
        <taxon>Carangaria</taxon>
        <taxon>Pleuronectiformes</taxon>
        <taxon>Pleuronectoidei</taxon>
        <taxon>Pleuronectidae</taxon>
        <taxon>Pleuronectes</taxon>
    </lineage>
</organism>
<sequence>MRQRVRRDHLVRPLICFDHQSLRSRLQASWSTVCRRELMFISPPRENNAQWHMKTSDLAGHKSAVRSRQKATSRTWGPIGGERLKRDLCSVDSVTTKR</sequence>
<comment type="caution">
    <text evidence="2">The sequence shown here is derived from an EMBL/GenBank/DDBJ whole genome shotgun (WGS) entry which is preliminary data.</text>
</comment>
<proteinExistence type="predicted"/>
<dbReference type="Proteomes" id="UP001153269">
    <property type="component" value="Unassembled WGS sequence"/>
</dbReference>
<accession>A0A9N7YJF6</accession>
<gene>
    <name evidence="2" type="ORF">PLEPLA_LOCUS17097</name>
</gene>
<dbReference type="AlphaFoldDB" id="A0A9N7YJF6"/>
<protein>
    <submittedName>
        <fullName evidence="2">Uncharacterized protein</fullName>
    </submittedName>
</protein>
<name>A0A9N7YJF6_PLEPL</name>